<protein>
    <submittedName>
        <fullName evidence="3">Alpha/beta hydrolase</fullName>
    </submittedName>
</protein>
<evidence type="ECO:0000313" key="3">
    <source>
        <dbReference type="EMBL" id="QEV42674.1"/>
    </source>
</evidence>
<dbReference type="RefSeq" id="WP_079162436.1">
    <property type="nucleotide sequence ID" value="NZ_CP009313.1"/>
</dbReference>
<dbReference type="InterPro" id="IPR002168">
    <property type="entry name" value="Lipase_GDXG_HIS_AS"/>
</dbReference>
<dbReference type="InterPro" id="IPR029058">
    <property type="entry name" value="AB_hydrolase_fold"/>
</dbReference>
<evidence type="ECO:0000256" key="1">
    <source>
        <dbReference type="ARBA" id="ARBA00010515"/>
    </source>
</evidence>
<proteinExistence type="inferred from homology"/>
<dbReference type="GO" id="GO:0016787">
    <property type="term" value="F:hydrolase activity"/>
    <property type="evidence" value="ECO:0007669"/>
    <property type="project" value="UniProtKB-KW"/>
</dbReference>
<dbReference type="Proteomes" id="UP000325763">
    <property type="component" value="Chromosome"/>
</dbReference>
<evidence type="ECO:0000313" key="4">
    <source>
        <dbReference type="Proteomes" id="UP000325763"/>
    </source>
</evidence>
<name>A0A5P2W9M7_9ACTN</name>
<sequence length="373" mass="39413">MNAIRRSRSPRTTAPAPRHIPLHRVSVLLAAVALVAAGPALAAPADAAAPKAVCGDPAVDLEPVAQAFLDKLAAAGGPPIQILTPAAARQSLLNLQAAYPVSKLPADITTRTVPGGPTGSVSIRIVRPHGVSGPLPAVMYFHGGGWVLGDASTHDRLVRQIAVGARAAVVFVDYTRSPEARYPVANEQAYTATQWVARHGREIGVDGSRLAVAGDSVGGNMVAAVTLMAKERGGPKLAQQVLFYPVTDASFTTESYRRFATGCWLTAAGMKWFWDEYAPDTAVRTRPTASPLRATEAQLRGLPRALVITDSDVLSDEGRAYAEKLRASGVPVTFTHYPRMIHDFLMLNGLADSQAAKSAVAQADEALRRALHG</sequence>
<dbReference type="InterPro" id="IPR050300">
    <property type="entry name" value="GDXG_lipolytic_enzyme"/>
</dbReference>
<accession>A0A5P2W9M7</accession>
<dbReference type="Pfam" id="PF07859">
    <property type="entry name" value="Abhydrolase_3"/>
    <property type="match status" value="1"/>
</dbReference>
<dbReference type="SUPFAM" id="SSF53474">
    <property type="entry name" value="alpha/beta-Hydrolases"/>
    <property type="match status" value="1"/>
</dbReference>
<gene>
    <name evidence="3" type="ORF">CP978_32740</name>
</gene>
<dbReference type="Gene3D" id="3.40.50.1820">
    <property type="entry name" value="alpha/beta hydrolase"/>
    <property type="match status" value="1"/>
</dbReference>
<dbReference type="InterPro" id="IPR013094">
    <property type="entry name" value="AB_hydrolase_3"/>
</dbReference>
<dbReference type="PANTHER" id="PTHR48081:SF8">
    <property type="entry name" value="ALPHA_BETA HYDROLASE FOLD-3 DOMAIN-CONTAINING PROTEIN-RELATED"/>
    <property type="match status" value="1"/>
</dbReference>
<reference evidence="3 4" key="1">
    <citation type="submission" date="2017-09" db="EMBL/GenBank/DDBJ databases">
        <title>Streptomyces genome completion.</title>
        <authorList>
            <person name="Lee N."/>
            <person name="Cho B.-K."/>
        </authorList>
    </citation>
    <scope>NUCLEOTIDE SEQUENCE [LARGE SCALE GENOMIC DNA]</scope>
    <source>
        <strain evidence="3 4">ATCC 14899</strain>
    </source>
</reference>
<evidence type="ECO:0000256" key="2">
    <source>
        <dbReference type="ARBA" id="ARBA00022801"/>
    </source>
</evidence>
<comment type="similarity">
    <text evidence="1">Belongs to the 'GDXG' lipolytic enzyme family.</text>
</comment>
<dbReference type="AlphaFoldDB" id="A0A5P2W9M7"/>
<dbReference type="EMBL" id="CP023747">
    <property type="protein sequence ID" value="QEV42674.1"/>
    <property type="molecule type" value="Genomic_DNA"/>
</dbReference>
<keyword evidence="2 3" id="KW-0378">Hydrolase</keyword>
<dbReference type="KEGG" id="snq:CP978_32740"/>
<dbReference type="PANTHER" id="PTHR48081">
    <property type="entry name" value="AB HYDROLASE SUPERFAMILY PROTEIN C4A8.06C"/>
    <property type="match status" value="1"/>
</dbReference>
<dbReference type="PROSITE" id="PS01173">
    <property type="entry name" value="LIPASE_GDXG_HIS"/>
    <property type="match status" value="1"/>
</dbReference>
<dbReference type="OrthoDB" id="128186at2"/>
<organism evidence="3 4">
    <name type="scientific">Streptomyces nodosus</name>
    <dbReference type="NCBI Taxonomy" id="40318"/>
    <lineage>
        <taxon>Bacteria</taxon>
        <taxon>Bacillati</taxon>
        <taxon>Actinomycetota</taxon>
        <taxon>Actinomycetes</taxon>
        <taxon>Kitasatosporales</taxon>
        <taxon>Streptomycetaceae</taxon>
        <taxon>Streptomyces</taxon>
    </lineage>
</organism>